<evidence type="ECO:0000256" key="1">
    <source>
        <dbReference type="SAM" id="Phobius"/>
    </source>
</evidence>
<name>A0ABT9ZYV2_9BACI</name>
<keyword evidence="1" id="KW-0472">Membrane</keyword>
<evidence type="ECO:0000313" key="2">
    <source>
        <dbReference type="EMBL" id="MDQ0256423.1"/>
    </source>
</evidence>
<protein>
    <submittedName>
        <fullName evidence="2">Heme A synthase</fullName>
    </submittedName>
</protein>
<dbReference type="EMBL" id="JAUSUG010000016">
    <property type="protein sequence ID" value="MDQ0256423.1"/>
    <property type="molecule type" value="Genomic_DNA"/>
</dbReference>
<sequence length="49" mass="5677">MSESANNLRWMAYTQRLGSGLLILMVAILSVWSWKALRKQLIWRGTINV</sequence>
<accession>A0ABT9ZYV2</accession>
<proteinExistence type="predicted"/>
<gene>
    <name evidence="2" type="ORF">J2S74_003843</name>
</gene>
<evidence type="ECO:0000313" key="3">
    <source>
        <dbReference type="Proteomes" id="UP001230005"/>
    </source>
</evidence>
<feature type="transmembrane region" description="Helical" evidence="1">
    <location>
        <begin position="17"/>
        <end position="34"/>
    </location>
</feature>
<organism evidence="2 3">
    <name type="scientific">Evansella vedderi</name>
    <dbReference type="NCBI Taxonomy" id="38282"/>
    <lineage>
        <taxon>Bacteria</taxon>
        <taxon>Bacillati</taxon>
        <taxon>Bacillota</taxon>
        <taxon>Bacilli</taxon>
        <taxon>Bacillales</taxon>
        <taxon>Bacillaceae</taxon>
        <taxon>Evansella</taxon>
    </lineage>
</organism>
<reference evidence="2 3" key="1">
    <citation type="submission" date="2023-07" db="EMBL/GenBank/DDBJ databases">
        <title>Genomic Encyclopedia of Type Strains, Phase IV (KMG-IV): sequencing the most valuable type-strain genomes for metagenomic binning, comparative biology and taxonomic classification.</title>
        <authorList>
            <person name="Goeker M."/>
        </authorList>
    </citation>
    <scope>NUCLEOTIDE SEQUENCE [LARGE SCALE GENOMIC DNA]</scope>
    <source>
        <strain evidence="2 3">DSM 9768</strain>
    </source>
</reference>
<keyword evidence="1" id="KW-1133">Transmembrane helix</keyword>
<dbReference type="Proteomes" id="UP001230005">
    <property type="component" value="Unassembled WGS sequence"/>
</dbReference>
<comment type="caution">
    <text evidence="2">The sequence shown here is derived from an EMBL/GenBank/DDBJ whole genome shotgun (WGS) entry which is preliminary data.</text>
</comment>
<keyword evidence="3" id="KW-1185">Reference proteome</keyword>
<keyword evidence="1" id="KW-0812">Transmembrane</keyword>